<dbReference type="GO" id="GO:0003918">
    <property type="term" value="F:DNA topoisomerase type II (double strand cut, ATP-hydrolyzing) activity"/>
    <property type="evidence" value="ECO:0007669"/>
    <property type="project" value="UniProtKB-EC"/>
</dbReference>
<dbReference type="EMBL" id="CP035758">
    <property type="protein sequence ID" value="QBD79573.1"/>
    <property type="molecule type" value="Genomic_DNA"/>
</dbReference>
<accession>A0A4P6JW04</accession>
<keyword evidence="4" id="KW-0547">Nucleotide-binding</keyword>
<evidence type="ECO:0000256" key="8">
    <source>
        <dbReference type="ARBA" id="ARBA00023235"/>
    </source>
</evidence>
<evidence type="ECO:0000256" key="4">
    <source>
        <dbReference type="ARBA" id="ARBA00022741"/>
    </source>
</evidence>
<comment type="similarity">
    <text evidence="2">Belongs to the type II topoisomerase GyrB family.</text>
</comment>
<evidence type="ECO:0000256" key="2">
    <source>
        <dbReference type="ARBA" id="ARBA00010708"/>
    </source>
</evidence>
<dbReference type="AlphaFoldDB" id="A0A4P6JW04"/>
<evidence type="ECO:0000313" key="9">
    <source>
        <dbReference type="EMBL" id="QBD79573.1"/>
    </source>
</evidence>
<dbReference type="RefSeq" id="WP_129890638.1">
    <property type="nucleotide sequence ID" value="NZ_CP035758.1"/>
</dbReference>
<protein>
    <recommendedName>
        <fullName evidence="3">DNA topoisomerase (ATP-hydrolyzing)</fullName>
        <ecNumber evidence="3">5.6.2.2</ecNumber>
    </recommendedName>
</protein>
<evidence type="ECO:0000256" key="3">
    <source>
        <dbReference type="ARBA" id="ARBA00012895"/>
    </source>
</evidence>
<name>A0A4P6JW04_KTERU</name>
<dbReference type="PANTHER" id="PTHR45866:SF1">
    <property type="entry name" value="DNA GYRASE SUBUNIT B, MITOCHONDRIAL"/>
    <property type="match status" value="1"/>
</dbReference>
<dbReference type="PANTHER" id="PTHR45866">
    <property type="entry name" value="DNA GYRASE/TOPOISOMERASE SUBUNIT B"/>
    <property type="match status" value="1"/>
</dbReference>
<dbReference type="InterPro" id="IPR036890">
    <property type="entry name" value="HATPase_C_sf"/>
</dbReference>
<evidence type="ECO:0000256" key="7">
    <source>
        <dbReference type="ARBA" id="ARBA00023125"/>
    </source>
</evidence>
<keyword evidence="8" id="KW-0413">Isomerase</keyword>
<evidence type="ECO:0000256" key="1">
    <source>
        <dbReference type="ARBA" id="ARBA00000185"/>
    </source>
</evidence>
<gene>
    <name evidence="9" type="ORF">EPA93_27785</name>
</gene>
<organism evidence="9 10">
    <name type="scientific">Ktedonosporobacter rubrisoli</name>
    <dbReference type="NCBI Taxonomy" id="2509675"/>
    <lineage>
        <taxon>Bacteria</taxon>
        <taxon>Bacillati</taxon>
        <taxon>Chloroflexota</taxon>
        <taxon>Ktedonobacteria</taxon>
        <taxon>Ktedonobacterales</taxon>
        <taxon>Ktedonosporobacteraceae</taxon>
        <taxon>Ktedonosporobacter</taxon>
    </lineage>
</organism>
<dbReference type="Proteomes" id="UP000290365">
    <property type="component" value="Chromosome"/>
</dbReference>
<dbReference type="GO" id="GO:0005524">
    <property type="term" value="F:ATP binding"/>
    <property type="evidence" value="ECO:0007669"/>
    <property type="project" value="UniProtKB-KW"/>
</dbReference>
<keyword evidence="10" id="KW-1185">Reference proteome</keyword>
<sequence>MVHSADSEQPGDSAAGIQILLAHEAVRKRPTMYLGSTNLQALSRLLQLAVKGVLWHYRFLGETPEQITVQIASDSSATVTSSKAAAASVFLEQSARLLREECSRLWITQLRPFLHLQGVNAMSELCVVNALSDHLEVGIRGLENRWCSFQFEQGVFLHEEELPSLLDQERNIQLRFCPDFTILDPATFDYEQIQEAMHSLSKDFPSVPLTVIDAR</sequence>
<dbReference type="EC" id="5.6.2.2" evidence="3"/>
<evidence type="ECO:0000256" key="6">
    <source>
        <dbReference type="ARBA" id="ARBA00023029"/>
    </source>
</evidence>
<evidence type="ECO:0000256" key="5">
    <source>
        <dbReference type="ARBA" id="ARBA00022840"/>
    </source>
</evidence>
<dbReference type="Gene3D" id="3.30.565.10">
    <property type="entry name" value="Histidine kinase-like ATPase, C-terminal domain"/>
    <property type="match status" value="1"/>
</dbReference>
<dbReference type="KEGG" id="kbs:EPA93_27785"/>
<keyword evidence="6" id="KW-0799">Topoisomerase</keyword>
<proteinExistence type="inferred from homology"/>
<dbReference type="GO" id="GO:0003677">
    <property type="term" value="F:DNA binding"/>
    <property type="evidence" value="ECO:0007669"/>
    <property type="project" value="UniProtKB-KW"/>
</dbReference>
<evidence type="ECO:0000313" key="10">
    <source>
        <dbReference type="Proteomes" id="UP000290365"/>
    </source>
</evidence>
<keyword evidence="7" id="KW-0238">DNA-binding</keyword>
<keyword evidence="5" id="KW-0067">ATP-binding</keyword>
<comment type="catalytic activity">
    <reaction evidence="1">
        <text>ATP-dependent breakage, passage and rejoining of double-stranded DNA.</text>
        <dbReference type="EC" id="5.6.2.2"/>
    </reaction>
</comment>
<reference evidence="9 10" key="1">
    <citation type="submission" date="2019-01" db="EMBL/GenBank/DDBJ databases">
        <title>Ktedonosporobacter rubrisoli SCAWS-G2.</title>
        <authorList>
            <person name="Huang Y."/>
            <person name="Yan B."/>
        </authorList>
    </citation>
    <scope>NUCLEOTIDE SEQUENCE [LARGE SCALE GENOMIC DNA]</scope>
    <source>
        <strain evidence="9 10">SCAWS-G2</strain>
    </source>
</reference>